<dbReference type="GO" id="GO:0000049">
    <property type="term" value="F:tRNA binding"/>
    <property type="evidence" value="ECO:0007669"/>
    <property type="project" value="TreeGrafter"/>
</dbReference>
<feature type="domain" description="Aminoacyl-transfer RNA synthetases class-II family profile" evidence="5">
    <location>
        <begin position="27"/>
        <end position="324"/>
    </location>
</feature>
<keyword evidence="6" id="KW-0030">Aminoacyl-tRNA synthetase</keyword>
<evidence type="ECO:0000256" key="2">
    <source>
        <dbReference type="ARBA" id="ARBA00022598"/>
    </source>
</evidence>
<keyword evidence="2" id="KW-0436">Ligase</keyword>
<dbReference type="Proteomes" id="UP000184275">
    <property type="component" value="Unassembled WGS sequence"/>
</dbReference>
<dbReference type="GO" id="GO:0006430">
    <property type="term" value="P:lysyl-tRNA aminoacylation"/>
    <property type="evidence" value="ECO:0007669"/>
    <property type="project" value="InterPro"/>
</dbReference>
<dbReference type="PROSITE" id="PS50862">
    <property type="entry name" value="AA_TRNA_LIGASE_II"/>
    <property type="match status" value="1"/>
</dbReference>
<dbReference type="InterPro" id="IPR004525">
    <property type="entry name" value="EpmA"/>
</dbReference>
<dbReference type="AlphaFoldDB" id="A0A1M6QXM3"/>
<dbReference type="Pfam" id="PF00152">
    <property type="entry name" value="tRNA-synt_2"/>
    <property type="match status" value="1"/>
</dbReference>
<keyword evidence="7" id="KW-1185">Reference proteome</keyword>
<dbReference type="PRINTS" id="PR00982">
    <property type="entry name" value="TRNASYNTHLYS"/>
</dbReference>
<dbReference type="GO" id="GO:0005524">
    <property type="term" value="F:ATP binding"/>
    <property type="evidence" value="ECO:0007669"/>
    <property type="project" value="UniProtKB-KW"/>
</dbReference>
<protein>
    <submittedName>
        <fullName evidence="6">Lysyl-tRNA synthetase, class 2</fullName>
    </submittedName>
</protein>
<dbReference type="PANTHER" id="PTHR42918">
    <property type="entry name" value="LYSYL-TRNA SYNTHETASE"/>
    <property type="match status" value="1"/>
</dbReference>
<dbReference type="RefSeq" id="WP_073302579.1">
    <property type="nucleotide sequence ID" value="NZ_FRAW01000003.1"/>
</dbReference>
<accession>A0A1M6QXM3</accession>
<dbReference type="NCBIfam" id="NF006828">
    <property type="entry name" value="PRK09350.1"/>
    <property type="match status" value="1"/>
</dbReference>
<comment type="subunit">
    <text evidence="1">Homodimer.</text>
</comment>
<dbReference type="InterPro" id="IPR018149">
    <property type="entry name" value="Lys-tRNA-synth_II_C"/>
</dbReference>
<evidence type="ECO:0000256" key="4">
    <source>
        <dbReference type="ARBA" id="ARBA00022840"/>
    </source>
</evidence>
<evidence type="ECO:0000256" key="3">
    <source>
        <dbReference type="ARBA" id="ARBA00022741"/>
    </source>
</evidence>
<evidence type="ECO:0000259" key="5">
    <source>
        <dbReference type="PROSITE" id="PS50862"/>
    </source>
</evidence>
<reference evidence="7" key="1">
    <citation type="submission" date="2016-11" db="EMBL/GenBank/DDBJ databases">
        <authorList>
            <person name="Varghese N."/>
            <person name="Submissions S."/>
        </authorList>
    </citation>
    <scope>NUCLEOTIDE SEQUENCE [LARGE SCALE GENOMIC DNA]</scope>
    <source>
        <strain evidence="7">UWOS</strain>
    </source>
</reference>
<dbReference type="NCBIfam" id="TIGR00462">
    <property type="entry name" value="genX"/>
    <property type="match status" value="1"/>
</dbReference>
<dbReference type="InterPro" id="IPR004364">
    <property type="entry name" value="Aa-tRNA-synt_II"/>
</dbReference>
<dbReference type="PANTHER" id="PTHR42918:SF6">
    <property type="entry name" value="ELONGATION FACTOR P--(R)-BETA-LYSINE LIGASE"/>
    <property type="match status" value="1"/>
</dbReference>
<dbReference type="InterPro" id="IPR006195">
    <property type="entry name" value="aa-tRNA-synth_II"/>
</dbReference>
<organism evidence="6 7">
    <name type="scientific">Fibrobacter intestinalis</name>
    <dbReference type="NCBI Taxonomy" id="28122"/>
    <lineage>
        <taxon>Bacteria</taxon>
        <taxon>Pseudomonadati</taxon>
        <taxon>Fibrobacterota</taxon>
        <taxon>Fibrobacteria</taxon>
        <taxon>Fibrobacterales</taxon>
        <taxon>Fibrobacteraceae</taxon>
        <taxon>Fibrobacter</taxon>
    </lineage>
</organism>
<dbReference type="SUPFAM" id="SSF55681">
    <property type="entry name" value="Class II aaRS and biotin synthetases"/>
    <property type="match status" value="1"/>
</dbReference>
<keyword evidence="3" id="KW-0547">Nucleotide-binding</keyword>
<proteinExistence type="predicted"/>
<dbReference type="GO" id="GO:0005829">
    <property type="term" value="C:cytosol"/>
    <property type="evidence" value="ECO:0007669"/>
    <property type="project" value="TreeGrafter"/>
</dbReference>
<evidence type="ECO:0000313" key="6">
    <source>
        <dbReference type="EMBL" id="SHK24817.1"/>
    </source>
</evidence>
<name>A0A1M6QXM3_9BACT</name>
<dbReference type="GO" id="GO:0004824">
    <property type="term" value="F:lysine-tRNA ligase activity"/>
    <property type="evidence" value="ECO:0007669"/>
    <property type="project" value="InterPro"/>
</dbReference>
<gene>
    <name evidence="6" type="ORF">SAMN05720469_10334</name>
</gene>
<dbReference type="EMBL" id="FRAW01000003">
    <property type="protein sequence ID" value="SHK24817.1"/>
    <property type="molecule type" value="Genomic_DNA"/>
</dbReference>
<evidence type="ECO:0000256" key="1">
    <source>
        <dbReference type="ARBA" id="ARBA00011738"/>
    </source>
</evidence>
<dbReference type="InterPro" id="IPR045864">
    <property type="entry name" value="aa-tRNA-synth_II/BPL/LPL"/>
</dbReference>
<evidence type="ECO:0000313" key="7">
    <source>
        <dbReference type="Proteomes" id="UP000184275"/>
    </source>
</evidence>
<keyword evidence="4" id="KW-0067">ATP-binding</keyword>
<dbReference type="Gene3D" id="3.30.930.10">
    <property type="entry name" value="Bira Bifunctional Protein, Domain 2"/>
    <property type="match status" value="1"/>
</dbReference>
<sequence>MSSENQVRAVRFEPNCSLETWKARLALTEKVRAFFKARGVMEVSTPVLSRASGTDAHLDYFETVGKPARYLMTSPEFHLKRLLASGFGDIFEIAHAFRQDEVGRKHNSEFELVEWYRVGMPYEELMCEVEDLASEILGDSVKAERLTFREAYLRYAQVDPFTGSPDDFRLALKKNDVPDVEGSDSFTREDWWDYLMVTLVESHLGKESPQFLMDYPESCAALAQTYVNAKGDRVAKRFELYIRNMELCNGYEELTDAAEQRRRFEADIAWRKAQNKPVPAMDERFLAALDHGMPAASGVAMGLDRLFMLALGKSKIEDVVLFMDDNS</sequence>
<dbReference type="FunFam" id="3.30.930.10:FF:000017">
    <property type="entry name" value="Elongation factor P--(R)-beta-lysine ligase"/>
    <property type="match status" value="1"/>
</dbReference>